<protein>
    <submittedName>
        <fullName evidence="2">Uncharacterized protein</fullName>
    </submittedName>
</protein>
<reference evidence="2" key="1">
    <citation type="submission" date="2020-12" db="EMBL/GenBank/DDBJ databases">
        <title>Metabolic potential, ecology and presence of endohyphal bacteria is reflected in genomic diversity of Mucoromycotina.</title>
        <authorList>
            <person name="Muszewska A."/>
            <person name="Okrasinska A."/>
            <person name="Steczkiewicz K."/>
            <person name="Drgas O."/>
            <person name="Orlowska M."/>
            <person name="Perlinska-Lenart U."/>
            <person name="Aleksandrzak-Piekarczyk T."/>
            <person name="Szatraj K."/>
            <person name="Zielenkiewicz U."/>
            <person name="Pilsyk S."/>
            <person name="Malc E."/>
            <person name="Mieczkowski P."/>
            <person name="Kruszewska J.S."/>
            <person name="Biernat P."/>
            <person name="Pawlowska J."/>
        </authorList>
    </citation>
    <scope>NUCLEOTIDE SEQUENCE</scope>
    <source>
        <strain evidence="2">WA0000051536</strain>
    </source>
</reference>
<feature type="transmembrane region" description="Helical" evidence="1">
    <location>
        <begin position="20"/>
        <end position="42"/>
    </location>
</feature>
<dbReference type="OrthoDB" id="2379630at2759"/>
<proteinExistence type="predicted"/>
<accession>A0A8H7PL90</accession>
<keyword evidence="1" id="KW-0812">Transmembrane</keyword>
<keyword evidence="3" id="KW-1185">Reference proteome</keyword>
<keyword evidence="1" id="KW-0472">Membrane</keyword>
<sequence length="193" mass="21555">MERSSSFLDAYRVQVNKSAIIVGCVVAGLSVFVLIILIMLAARRYRTKPDNESQQNLKTEETAVELAKLTQPSVELQMSQRPPDITSQLPAASNALSNSYLLRSVSRLPSILLRSTSLFSITTAKSNITAQDYKEPENKRHSRLKAFYLHPAEVPNWIAGSPLIRSQQSLFDDLRVATQNQAEHKSKEQSNVV</sequence>
<dbReference type="EMBL" id="JAEPRA010000014">
    <property type="protein sequence ID" value="KAG2175976.1"/>
    <property type="molecule type" value="Genomic_DNA"/>
</dbReference>
<dbReference type="Proteomes" id="UP000612746">
    <property type="component" value="Unassembled WGS sequence"/>
</dbReference>
<keyword evidence="1" id="KW-1133">Transmembrane helix</keyword>
<organism evidence="2 3">
    <name type="scientific">Umbelopsis vinacea</name>
    <dbReference type="NCBI Taxonomy" id="44442"/>
    <lineage>
        <taxon>Eukaryota</taxon>
        <taxon>Fungi</taxon>
        <taxon>Fungi incertae sedis</taxon>
        <taxon>Mucoromycota</taxon>
        <taxon>Mucoromycotina</taxon>
        <taxon>Umbelopsidomycetes</taxon>
        <taxon>Umbelopsidales</taxon>
        <taxon>Umbelopsidaceae</taxon>
        <taxon>Umbelopsis</taxon>
    </lineage>
</organism>
<evidence type="ECO:0000256" key="1">
    <source>
        <dbReference type="SAM" id="Phobius"/>
    </source>
</evidence>
<evidence type="ECO:0000313" key="3">
    <source>
        <dbReference type="Proteomes" id="UP000612746"/>
    </source>
</evidence>
<evidence type="ECO:0000313" key="2">
    <source>
        <dbReference type="EMBL" id="KAG2175976.1"/>
    </source>
</evidence>
<comment type="caution">
    <text evidence="2">The sequence shown here is derived from an EMBL/GenBank/DDBJ whole genome shotgun (WGS) entry which is preliminary data.</text>
</comment>
<name>A0A8H7PL90_9FUNG</name>
<dbReference type="AlphaFoldDB" id="A0A8H7PL90"/>
<gene>
    <name evidence="2" type="ORF">INT44_000454</name>
</gene>